<reference evidence="3" key="1">
    <citation type="submission" date="2016-10" db="EMBL/GenBank/DDBJ databases">
        <authorList>
            <person name="Varghese N."/>
            <person name="Submissions S."/>
        </authorList>
    </citation>
    <scope>NUCLEOTIDE SEQUENCE [LARGE SCALE GENOMIC DNA]</scope>
    <source>
        <strain evidence="3">CGMCC 4.3525</strain>
    </source>
</reference>
<feature type="region of interest" description="Disordered" evidence="1">
    <location>
        <begin position="45"/>
        <end position="74"/>
    </location>
</feature>
<proteinExistence type="predicted"/>
<evidence type="ECO:0000313" key="2">
    <source>
        <dbReference type="EMBL" id="SES18246.1"/>
    </source>
</evidence>
<accession>A0A1H9V8Z2</accession>
<sequence length="74" mass="7999">MDRIEREVLGTASRERVRAAPASAGHGTGRAIIEEAEPGFTRLGLPPGEQERHASGDAAGRACEPDELREYLEK</sequence>
<keyword evidence="3" id="KW-1185">Reference proteome</keyword>
<evidence type="ECO:0000256" key="1">
    <source>
        <dbReference type="SAM" id="MobiDB-lite"/>
    </source>
</evidence>
<dbReference type="STRING" id="402600.SAMN05216188_12533"/>
<dbReference type="Proteomes" id="UP000199352">
    <property type="component" value="Unassembled WGS sequence"/>
</dbReference>
<name>A0A1H9V8Z2_9PSEU</name>
<gene>
    <name evidence="2" type="ORF">SAMN05216188_12533</name>
</gene>
<protein>
    <submittedName>
        <fullName evidence="2">Uncharacterized protein</fullName>
    </submittedName>
</protein>
<organism evidence="2 3">
    <name type="scientific">Lentzea xinjiangensis</name>
    <dbReference type="NCBI Taxonomy" id="402600"/>
    <lineage>
        <taxon>Bacteria</taxon>
        <taxon>Bacillati</taxon>
        <taxon>Actinomycetota</taxon>
        <taxon>Actinomycetes</taxon>
        <taxon>Pseudonocardiales</taxon>
        <taxon>Pseudonocardiaceae</taxon>
        <taxon>Lentzea</taxon>
    </lineage>
</organism>
<feature type="compositionally biased region" description="Basic and acidic residues" evidence="1">
    <location>
        <begin position="1"/>
        <end position="18"/>
    </location>
</feature>
<feature type="region of interest" description="Disordered" evidence="1">
    <location>
        <begin position="1"/>
        <end position="27"/>
    </location>
</feature>
<feature type="compositionally biased region" description="Basic and acidic residues" evidence="1">
    <location>
        <begin position="63"/>
        <end position="74"/>
    </location>
</feature>
<dbReference type="AlphaFoldDB" id="A0A1H9V8Z2"/>
<dbReference type="EMBL" id="FOFR01000025">
    <property type="protein sequence ID" value="SES18246.1"/>
    <property type="molecule type" value="Genomic_DNA"/>
</dbReference>
<evidence type="ECO:0000313" key="3">
    <source>
        <dbReference type="Proteomes" id="UP000199352"/>
    </source>
</evidence>